<name>A0A4V2EK36_9GAMM</name>
<dbReference type="AlphaFoldDB" id="A0A4V2EK36"/>
<accession>A0A4V2EK36</accession>
<protein>
    <recommendedName>
        <fullName evidence="3">Aminotransferase class I/classII domain-containing protein</fullName>
    </recommendedName>
</protein>
<dbReference type="RefSeq" id="WP_130254283.1">
    <property type="nucleotide sequence ID" value="NZ_PPSX01000013.1"/>
</dbReference>
<dbReference type="EMBL" id="PPSX01000013">
    <property type="protein sequence ID" value="RZQ54478.1"/>
    <property type="molecule type" value="Genomic_DNA"/>
</dbReference>
<organism evidence="1 2">
    <name type="scientific">Pseudoalteromonas phenolica</name>
    <dbReference type="NCBI Taxonomy" id="161398"/>
    <lineage>
        <taxon>Bacteria</taxon>
        <taxon>Pseudomonadati</taxon>
        <taxon>Pseudomonadota</taxon>
        <taxon>Gammaproteobacteria</taxon>
        <taxon>Alteromonadales</taxon>
        <taxon>Pseudoalteromonadaceae</taxon>
        <taxon>Pseudoalteromonas</taxon>
    </lineage>
</organism>
<dbReference type="InterPro" id="IPR015422">
    <property type="entry name" value="PyrdxlP-dep_Trfase_small"/>
</dbReference>
<reference evidence="1 2" key="1">
    <citation type="submission" date="2018-01" db="EMBL/GenBank/DDBJ databases">
        <title>Co-occurrence of chitin degradation, pigmentation and bioactivity in marine Pseudoalteromonas.</title>
        <authorList>
            <person name="Paulsen S."/>
            <person name="Gram L."/>
            <person name="Machado H."/>
        </authorList>
    </citation>
    <scope>NUCLEOTIDE SEQUENCE [LARGE SCALE GENOMIC DNA]</scope>
    <source>
        <strain evidence="1 2">S3898</strain>
    </source>
</reference>
<evidence type="ECO:0000313" key="2">
    <source>
        <dbReference type="Proteomes" id="UP000291338"/>
    </source>
</evidence>
<evidence type="ECO:0008006" key="3">
    <source>
        <dbReference type="Google" id="ProtNLM"/>
    </source>
</evidence>
<sequence>MEQFNGDEQLRLASFYKPMVRSVEALLQETDFAVKHDAYQSRTATFYVIADFSDLFGKTLPEDLLAIYDSKSKRVIENNIDLAMYILFKYKLALMPMHYFGAKLNSGLLRITCSFEHEAELENMQKVLRQIRQDLIS</sequence>
<comment type="caution">
    <text evidence="1">The sequence shown here is derived from an EMBL/GenBank/DDBJ whole genome shotgun (WGS) entry which is preliminary data.</text>
</comment>
<proteinExistence type="predicted"/>
<evidence type="ECO:0000313" key="1">
    <source>
        <dbReference type="EMBL" id="RZQ54478.1"/>
    </source>
</evidence>
<dbReference type="Proteomes" id="UP000291338">
    <property type="component" value="Unassembled WGS sequence"/>
</dbReference>
<dbReference type="InterPro" id="IPR015424">
    <property type="entry name" value="PyrdxlP-dep_Trfase"/>
</dbReference>
<gene>
    <name evidence="1" type="ORF">C1E23_03705</name>
</gene>
<dbReference type="Gene3D" id="3.90.1150.10">
    <property type="entry name" value="Aspartate Aminotransferase, domain 1"/>
    <property type="match status" value="1"/>
</dbReference>
<dbReference type="SUPFAM" id="SSF53383">
    <property type="entry name" value="PLP-dependent transferases"/>
    <property type="match status" value="1"/>
</dbReference>